<keyword evidence="3" id="KW-1185">Reference proteome</keyword>
<feature type="region of interest" description="Disordered" evidence="1">
    <location>
        <begin position="1893"/>
        <end position="1914"/>
    </location>
</feature>
<feature type="compositionally biased region" description="Basic and acidic residues" evidence="1">
    <location>
        <begin position="706"/>
        <end position="772"/>
    </location>
</feature>
<evidence type="ECO:0000313" key="3">
    <source>
        <dbReference type="Proteomes" id="UP001281761"/>
    </source>
</evidence>
<protein>
    <submittedName>
        <fullName evidence="2">Uncharacterized protein</fullName>
    </submittedName>
</protein>
<feature type="region of interest" description="Disordered" evidence="1">
    <location>
        <begin position="566"/>
        <end position="772"/>
    </location>
</feature>
<dbReference type="EMBL" id="JARBJD010000009">
    <property type="protein sequence ID" value="KAK2962729.1"/>
    <property type="molecule type" value="Genomic_DNA"/>
</dbReference>
<sequence length="2862" mass="306273">MSQNRHPSQQHSLFRPQSPTKVKVHLSGANQSQDSKAEAHQSSAFEWSGFGAEEQKEGTDFGWSGFDDQPGSAFDESDKTGVATEEKNVDFEWNGFGENDNTKTDPNEARKEERGEQTLSGIEWGGFESGSGGASSTQQAHEAKEEGHVQEDKETTIEWAGFDAPTIEPHSEEKKGGDGTKEIEAIALDWEGFGDSKAAHTAQLDPSRPETDTQSEQKDGLVQGRVEGSLIQDKDEGAKQDMFGWAGFDESAHTQKKPEAPTDAKSDNPISWDLFGLSGGESISTTTQLETKEDAQNETEKVKSDALLEPENDVLASLRALSASPSQSPTQQSMTEPSQIVIAWSGTSEAQKSDGKEDTNTLVEWGGFEPASSSSQTKNPTTADILSQTSEDQKPPNQQQQDIHLQSPSSTKDTPEEPESNPILDALRALTGSPPMSSPANSPPTSTPFEWDSFGLPSQPSVSPTIPPQPQHFDQPLVEKEPAQPQQTPIEWSGFDDDTPSWVPTEDLTKTTQSVSTDFGWSSTGNVETPNFVFGDAETDKSKGKMSEEQKEPAANEILDFLMQSMKKEDTPSQLAPPPATHNPLDLFGLGSAPTPPHESPLTVTSSPELLFGIVPDSVAKESEQRDDKRGEVKKEVDTNEWTSFEQSLTNFEVGEDDQGKKEEEKKEDKRKEEERKREEERLERERAQKTQKLELDFGIDIIQMLKDKEREEKEQKRQKEEEEKRKQQETEERLRQENEQKQKQAELDRQKQLEEEERQKQEQARQKQEAERIRLEAEATKKKGAQISVSTASTIPPPAFPAVVPPFSYQNAYSYPQQPQHALPQQGLWGQMPAPVWGGQQTGQMYQPNTQLQNQFGHQQAQAGQGFPPPVGVPYQIQGQQTSAQQGQGGSNSTLSLGTLTFEEGKHGLCEGSADSYCSLTKCIVAFNGRTSLFESDGIVSVMWSQIEPSFDVSTSTLASSGPGKMALLLIGNSFTNWRSHETSLSGTDFARLDLSLCHFVNVSHMSSPRHQPLHQALQKTLISGNTLSQVENDLYGALFRDMNNMNEIHAINTTFTASYHSELTSYATQYPSTVDTSTAGNSFQNCLFKGCRTGASGGGLFHNSAAPLSVTSCGFESCRSEATETVTGTHGGGMCVLSTATAAVTVDIKKSTFKSCFASHRGAGFDLRSGNAVRVLKITLEDLALESNSGGNCVCFAAVHLTDPTLSNITCQDSNATNLEAGGRLEHVNGETKMTNILFLNLIAYGNSALAMDQLSGTVRFEHLKIANCRTDVNAPFGIGANLVNMPQGSITFTDCFFEHNVETTGQITGASDITLHGGSVTTASGQPSLSVKNVQNSEWIVTNNVIDVNNQTGQDALFCWIPGSQCRTMTDVIGNRLGPWYVGKIAIAEGEYHETKLMMKNQSLVVEGRGSAQTTMLDAGSDTTLFTITTGKLSASSLRFVPFASSHLITLSDEGTVSVSDSSVQTVEPSVKLSKAVFSVAAGTLLLTRVECSSLSFTDTAVLILFSSLARSLTLKNSSFESISSSGGGSCISTTISEGQSVQIGEQGGSDSFSSCSSDGDGGALNAKLSLSGSLTIVSTHFSDCSSSGRGGALFVELDRTNSETEWSFDLSGTSFGSDSEKNTATKGQNIFILGAFFETTVDPSVLPAVTAATDEAEMWGEDGNSTVDSTLLVYLVPFENKAVVGGTNAFDIPHCGHFGVGCVSIQKAFNQVKTSASPSLTLSFESEASLSESFSFETTQTVTFESATQSKPTIEVKASGRLSVSSGTLVLSTLSFTSSVSPFTSSFITLSGGSLSVSGCSFTGISSSESGGVVKGTVSRSSSLIVTGSDFTSCNSSLNGGAISVTCAPNTPFSCLVLKATFDSCWCGSESKGDWVFVSGSGLPSLVDPPNWETTTTGLTQPTDSSKLWGSDSSPWGSSLSSSTLLVYLLPHSAGSIFTSSSSGSEEIGCGEPSTPCKKLSTSLSRISSSPNSLSIQDSATLDFTLTSSLADLTVTGLTTPQKTLSIASNGGITSTSNKLSFVFLAFSTTTELFSHTLISIQQTGSVSVTSCSFSSFSLSDSPLFDHQNGELNLKSCSFSNIHRSEGNGSCVHSALSGNMLLKVDDVWMTDVDVSEGSGDGIFVSFPSSLSFNVASFSLTNLHFASSPSKNADSSKSRFLFLTGFNFSSWIEVGDARFTGSFEGSDVKADWLWTEDQHADIKLPASLLFYLTAHVGAVGVDESGFNTANCGFQTVWCPTLLMALDRLSAAQSSSVVVQVRVEINTTIAFTSSTVLTGLTKSSQLEIGEDTLFEVHTANVDLEITSLVFRLPPTLSSPSLFAVTEGSLTLSAVSFVSSDPDNLFSSQLINTAAPLSLTSVNVSSASLSSVALIESWSDVLVAGCRFSSISRSTGLGSVIEANISLSTSLKIVHTTFENCESGSTTNWILLKGLNSLASQMSSWEGTISRSSVRSGVMIVDSDESNAYFLIDILFPPTISSVVFVGSGGIDDRAKCGDESAPCRTISFGFEVGLTRNDSSEAVAVSLVGQTGFGACVWIRKESLSIEAAVKQTRLLVEDDLENDSDGDGVVNVEGGNVALSDLTVLLPTSVSSKTPARPISLVFGSGTVVISNVHISQSTAQNVNMGLCWIVGGSLSLEYVHVSHIDMSEAVCLIFTESVTEPILCSIQHSEITRTTSNTSPLFSFSASSQLSQCRVTGCTFSHSAHTHRETQSESAASVLAITTKQTELSVEDTTFEDCSMIPSSSTASILHVTVVAHPSQSVSTIRVLRCKFLSLSSASRPPSFLHVCLHSSHACVLFEDSLFSESAQTNKKGGVLVEYSTGLPIVVRRRTVFKHCTVILSEIIPQSSIHQNSQHDEL</sequence>
<gene>
    <name evidence="2" type="ORF">BLNAU_2162</name>
</gene>
<feature type="compositionally biased region" description="Polar residues" evidence="1">
    <location>
        <begin position="28"/>
        <end position="45"/>
    </location>
</feature>
<feature type="compositionally biased region" description="Basic and acidic residues" evidence="1">
    <location>
        <begin position="169"/>
        <end position="184"/>
    </location>
</feature>
<feature type="compositionally biased region" description="Basic and acidic residues" evidence="1">
    <location>
        <begin position="250"/>
        <end position="266"/>
    </location>
</feature>
<feature type="compositionally biased region" description="Basic and acidic residues" evidence="1">
    <location>
        <begin position="619"/>
        <end position="638"/>
    </location>
</feature>
<accession>A0ABQ9YG27</accession>
<feature type="compositionally biased region" description="Polar residues" evidence="1">
    <location>
        <begin position="510"/>
        <end position="529"/>
    </location>
</feature>
<feature type="compositionally biased region" description="Polar residues" evidence="1">
    <location>
        <begin position="1896"/>
        <end position="1912"/>
    </location>
</feature>
<feature type="compositionally biased region" description="Basic and acidic residues" evidence="1">
    <location>
        <begin position="100"/>
        <end position="116"/>
    </location>
</feature>
<evidence type="ECO:0000313" key="2">
    <source>
        <dbReference type="EMBL" id="KAK2962729.1"/>
    </source>
</evidence>
<dbReference type="InterPro" id="IPR011050">
    <property type="entry name" value="Pectin_lyase_fold/virulence"/>
</dbReference>
<dbReference type="Proteomes" id="UP001281761">
    <property type="component" value="Unassembled WGS sequence"/>
</dbReference>
<name>A0ABQ9YG27_9EUKA</name>
<feature type="compositionally biased region" description="Basic and acidic residues" evidence="1">
    <location>
        <begin position="76"/>
        <end position="90"/>
    </location>
</feature>
<feature type="compositionally biased region" description="Low complexity" evidence="1">
    <location>
        <begin position="315"/>
        <end position="339"/>
    </location>
</feature>
<feature type="compositionally biased region" description="Basic and acidic residues" evidence="1">
    <location>
        <begin position="290"/>
        <end position="306"/>
    </location>
</feature>
<reference evidence="2 3" key="1">
    <citation type="journal article" date="2022" name="bioRxiv">
        <title>Genomics of Preaxostyla Flagellates Illuminates Evolutionary Transitions and the Path Towards Mitochondrial Loss.</title>
        <authorList>
            <person name="Novak L.V.F."/>
            <person name="Treitli S.C."/>
            <person name="Pyrih J."/>
            <person name="Halakuc P."/>
            <person name="Pipaliya S.V."/>
            <person name="Vacek V."/>
            <person name="Brzon O."/>
            <person name="Soukal P."/>
            <person name="Eme L."/>
            <person name="Dacks J.B."/>
            <person name="Karnkowska A."/>
            <person name="Elias M."/>
            <person name="Hampl V."/>
        </authorList>
    </citation>
    <scope>NUCLEOTIDE SEQUENCE [LARGE SCALE GENOMIC DNA]</scope>
    <source>
        <strain evidence="2">NAU3</strain>
        <tissue evidence="2">Gut</tissue>
    </source>
</reference>
<feature type="compositionally biased region" description="Gly residues" evidence="1">
    <location>
        <begin position="123"/>
        <end position="133"/>
    </location>
</feature>
<evidence type="ECO:0000256" key="1">
    <source>
        <dbReference type="SAM" id="MobiDB-lite"/>
    </source>
</evidence>
<feature type="compositionally biased region" description="Polar residues" evidence="1">
    <location>
        <begin position="640"/>
        <end position="651"/>
    </location>
</feature>
<feature type="region of interest" description="Disordered" evidence="1">
    <location>
        <begin position="1"/>
        <end position="552"/>
    </location>
</feature>
<dbReference type="SUPFAM" id="SSF51126">
    <property type="entry name" value="Pectin lyase-like"/>
    <property type="match status" value="2"/>
</dbReference>
<feature type="compositionally biased region" description="Polar residues" evidence="1">
    <location>
        <begin position="1"/>
        <end position="20"/>
    </location>
</feature>
<proteinExistence type="predicted"/>
<feature type="compositionally biased region" description="Basic and acidic residues" evidence="1">
    <location>
        <begin position="538"/>
        <end position="552"/>
    </location>
</feature>
<feature type="compositionally biased region" description="Basic and acidic residues" evidence="1">
    <location>
        <begin position="207"/>
        <end position="219"/>
    </location>
</feature>
<comment type="caution">
    <text evidence="2">The sequence shown here is derived from an EMBL/GenBank/DDBJ whole genome shotgun (WGS) entry which is preliminary data.</text>
</comment>
<feature type="compositionally biased region" description="Basic and acidic residues" evidence="1">
    <location>
        <begin position="658"/>
        <end position="696"/>
    </location>
</feature>
<feature type="compositionally biased region" description="Polar residues" evidence="1">
    <location>
        <begin position="371"/>
        <end position="412"/>
    </location>
</feature>
<organism evidence="2 3">
    <name type="scientific">Blattamonas nauphoetae</name>
    <dbReference type="NCBI Taxonomy" id="2049346"/>
    <lineage>
        <taxon>Eukaryota</taxon>
        <taxon>Metamonada</taxon>
        <taxon>Preaxostyla</taxon>
        <taxon>Oxymonadida</taxon>
        <taxon>Blattamonas</taxon>
    </lineage>
</organism>
<feature type="compositionally biased region" description="Basic and acidic residues" evidence="1">
    <location>
        <begin position="141"/>
        <end position="156"/>
    </location>
</feature>